<dbReference type="KEGG" id="mrr:Moror_5936"/>
<sequence length="204" mass="23340">MMPIFFLLSEGEGNMLFDRPKETEYTYVDDRYPSSQNLKIMNSETLPHLSHAGKMRMNCLMRWYLFPLVPSSHLEPYMVPSLTLLSHTSTAVLACIPSSLMIPGHRRVIPTSPSPPFRSHHLGRVYKFSIALPLSFSPVVFSTHSHTRTHTHIAFVLGEVFCAKAEETGVKMGVRQGEGEGRMNLERFPQSFRNFVSRLMYHRI</sequence>
<organism evidence="1 2">
    <name type="scientific">Moniliophthora roreri (strain MCA 2997)</name>
    <name type="common">Cocoa frosty pod rot fungus</name>
    <name type="synonym">Crinipellis roreri</name>
    <dbReference type="NCBI Taxonomy" id="1381753"/>
    <lineage>
        <taxon>Eukaryota</taxon>
        <taxon>Fungi</taxon>
        <taxon>Dikarya</taxon>
        <taxon>Basidiomycota</taxon>
        <taxon>Agaricomycotina</taxon>
        <taxon>Agaricomycetes</taxon>
        <taxon>Agaricomycetidae</taxon>
        <taxon>Agaricales</taxon>
        <taxon>Marasmiineae</taxon>
        <taxon>Marasmiaceae</taxon>
        <taxon>Moniliophthora</taxon>
    </lineage>
</organism>
<dbReference type="EMBL" id="AWSO01001084">
    <property type="protein sequence ID" value="ESK85380.1"/>
    <property type="molecule type" value="Genomic_DNA"/>
</dbReference>
<accession>V2WYW3</accession>
<gene>
    <name evidence="1" type="ORF">Moror_5936</name>
</gene>
<protein>
    <submittedName>
        <fullName evidence="1">Uncharacterized protein</fullName>
    </submittedName>
</protein>
<name>V2WYW3_MONRO</name>
<keyword evidence="2" id="KW-1185">Reference proteome</keyword>
<evidence type="ECO:0000313" key="2">
    <source>
        <dbReference type="Proteomes" id="UP000017559"/>
    </source>
</evidence>
<comment type="caution">
    <text evidence="1">The sequence shown here is derived from an EMBL/GenBank/DDBJ whole genome shotgun (WGS) entry which is preliminary data.</text>
</comment>
<proteinExistence type="predicted"/>
<dbReference type="Proteomes" id="UP000017559">
    <property type="component" value="Unassembled WGS sequence"/>
</dbReference>
<dbReference type="AlphaFoldDB" id="V2WYW3"/>
<dbReference type="HOGENOM" id="CLU_1343572_0_0_1"/>
<evidence type="ECO:0000313" key="1">
    <source>
        <dbReference type="EMBL" id="ESK85380.1"/>
    </source>
</evidence>
<reference evidence="1 2" key="1">
    <citation type="journal article" date="2014" name="BMC Genomics">
        <title>Genome and secretome analysis of the hemibiotrophic fungal pathogen, Moniliophthora roreri, which causes frosty pod rot disease of cacao: mechanisms of the biotrophic and necrotrophic phases.</title>
        <authorList>
            <person name="Meinhardt L.W."/>
            <person name="Costa G.G.L."/>
            <person name="Thomazella D.P.T."/>
            <person name="Teixeira P.J.P.L."/>
            <person name="Carazzolle M.F."/>
            <person name="Schuster S.C."/>
            <person name="Carlson J.E."/>
            <person name="Guiltinan M.J."/>
            <person name="Mieczkowski P."/>
            <person name="Farmer A."/>
            <person name="Ramaraj T."/>
            <person name="Crozier J."/>
            <person name="Davis R.E."/>
            <person name="Shao J."/>
            <person name="Melnick R.L."/>
            <person name="Pereira G.A.G."/>
            <person name="Bailey B.A."/>
        </authorList>
    </citation>
    <scope>NUCLEOTIDE SEQUENCE [LARGE SCALE GENOMIC DNA]</scope>
    <source>
        <strain evidence="1 2">MCA 2997</strain>
    </source>
</reference>